<protein>
    <submittedName>
        <fullName evidence="2">Uncharacterized protein</fullName>
    </submittedName>
</protein>
<gene>
    <name evidence="2" type="ORF">PSM7751_01477</name>
</gene>
<keyword evidence="1" id="KW-0812">Transmembrane</keyword>
<feature type="transmembrane region" description="Helical" evidence="1">
    <location>
        <begin position="33"/>
        <end position="49"/>
    </location>
</feature>
<sequence length="78" mass="8446">MTDISAAGPRRPYHFVPVLGWIIRDLERDFRGNIGYAALIAVTALILAVKTWGLVALGLTALASVPVMFVILILLTRG</sequence>
<organism evidence="2 3">
    <name type="scientific">Pseudooceanicola marinus</name>
    <dbReference type="NCBI Taxonomy" id="396013"/>
    <lineage>
        <taxon>Bacteria</taxon>
        <taxon>Pseudomonadati</taxon>
        <taxon>Pseudomonadota</taxon>
        <taxon>Alphaproteobacteria</taxon>
        <taxon>Rhodobacterales</taxon>
        <taxon>Paracoccaceae</taxon>
        <taxon>Pseudooceanicola</taxon>
    </lineage>
</organism>
<feature type="transmembrane region" description="Helical" evidence="1">
    <location>
        <begin position="55"/>
        <end position="75"/>
    </location>
</feature>
<accession>A0A1X6YYN5</accession>
<reference evidence="2 3" key="1">
    <citation type="submission" date="2017-03" db="EMBL/GenBank/DDBJ databases">
        <authorList>
            <person name="Afonso C.L."/>
            <person name="Miller P.J."/>
            <person name="Scott M.A."/>
            <person name="Spackman E."/>
            <person name="Goraichik I."/>
            <person name="Dimitrov K.M."/>
            <person name="Suarez D.L."/>
            <person name="Swayne D.E."/>
        </authorList>
    </citation>
    <scope>NUCLEOTIDE SEQUENCE [LARGE SCALE GENOMIC DNA]</scope>
    <source>
        <strain evidence="2 3">CECT 7751</strain>
    </source>
</reference>
<dbReference type="Proteomes" id="UP000193963">
    <property type="component" value="Unassembled WGS sequence"/>
</dbReference>
<keyword evidence="1" id="KW-0472">Membrane</keyword>
<dbReference type="OrthoDB" id="8479738at2"/>
<keyword evidence="3" id="KW-1185">Reference proteome</keyword>
<keyword evidence="1" id="KW-1133">Transmembrane helix</keyword>
<evidence type="ECO:0000313" key="3">
    <source>
        <dbReference type="Proteomes" id="UP000193963"/>
    </source>
</evidence>
<proteinExistence type="predicted"/>
<dbReference type="RefSeq" id="WP_085887370.1">
    <property type="nucleotide sequence ID" value="NZ_FWFN01000003.1"/>
</dbReference>
<name>A0A1X6YYN5_9RHOB</name>
<dbReference type="EMBL" id="FWFN01000003">
    <property type="protein sequence ID" value="SLN35188.1"/>
    <property type="molecule type" value="Genomic_DNA"/>
</dbReference>
<dbReference type="AlphaFoldDB" id="A0A1X6YYN5"/>
<evidence type="ECO:0000313" key="2">
    <source>
        <dbReference type="EMBL" id="SLN35188.1"/>
    </source>
</evidence>
<evidence type="ECO:0000256" key="1">
    <source>
        <dbReference type="SAM" id="Phobius"/>
    </source>
</evidence>